<keyword evidence="2" id="KW-0472">Membrane</keyword>
<name>A0A1I6MI17_9RHOB</name>
<dbReference type="AlphaFoldDB" id="A0A1I6MI17"/>
<dbReference type="OrthoDB" id="9942691at2"/>
<keyword evidence="4" id="KW-1185">Reference proteome</keyword>
<dbReference type="RefSeq" id="WP_090206707.1">
    <property type="nucleotide sequence ID" value="NZ_FOZM01000001.1"/>
</dbReference>
<sequence>MENLPDFDTITTNLSQWADWTLRVEFPIPDAALVVAFVLALYAVRLSASAAKDSVRDEVEQLYQAELLQANRKIQQAKAELRKAQLEIERERQKRRRDTIRGATGARRAPTPRLVETPKTLERV</sequence>
<organism evidence="3 4">
    <name type="scientific">Yoonia litorea</name>
    <dbReference type="NCBI Taxonomy" id="1123755"/>
    <lineage>
        <taxon>Bacteria</taxon>
        <taxon>Pseudomonadati</taxon>
        <taxon>Pseudomonadota</taxon>
        <taxon>Alphaproteobacteria</taxon>
        <taxon>Rhodobacterales</taxon>
        <taxon>Paracoccaceae</taxon>
        <taxon>Yoonia</taxon>
    </lineage>
</organism>
<feature type="transmembrane region" description="Helical" evidence="2">
    <location>
        <begin position="26"/>
        <end position="44"/>
    </location>
</feature>
<gene>
    <name evidence="3" type="ORF">SAMN05444714_1838</name>
</gene>
<dbReference type="Proteomes" id="UP000198926">
    <property type="component" value="Unassembled WGS sequence"/>
</dbReference>
<evidence type="ECO:0000313" key="4">
    <source>
        <dbReference type="Proteomes" id="UP000198926"/>
    </source>
</evidence>
<evidence type="ECO:0000313" key="3">
    <source>
        <dbReference type="EMBL" id="SFS15303.1"/>
    </source>
</evidence>
<accession>A0A1I6MI17</accession>
<reference evidence="3 4" key="1">
    <citation type="submission" date="2016-10" db="EMBL/GenBank/DDBJ databases">
        <authorList>
            <person name="de Groot N.N."/>
        </authorList>
    </citation>
    <scope>NUCLEOTIDE SEQUENCE [LARGE SCALE GENOMIC DNA]</scope>
    <source>
        <strain evidence="3 4">DSM 29433</strain>
    </source>
</reference>
<evidence type="ECO:0000256" key="2">
    <source>
        <dbReference type="SAM" id="Phobius"/>
    </source>
</evidence>
<keyword evidence="2" id="KW-0812">Transmembrane</keyword>
<protein>
    <submittedName>
        <fullName evidence="3">Uncharacterized protein</fullName>
    </submittedName>
</protein>
<proteinExistence type="predicted"/>
<evidence type="ECO:0000256" key="1">
    <source>
        <dbReference type="SAM" id="MobiDB-lite"/>
    </source>
</evidence>
<feature type="region of interest" description="Disordered" evidence="1">
    <location>
        <begin position="90"/>
        <end position="124"/>
    </location>
</feature>
<dbReference type="STRING" id="1123755.SAMN05444714_1838"/>
<keyword evidence="2" id="KW-1133">Transmembrane helix</keyword>
<dbReference type="EMBL" id="FOZM01000001">
    <property type="protein sequence ID" value="SFS15303.1"/>
    <property type="molecule type" value="Genomic_DNA"/>
</dbReference>